<dbReference type="RefSeq" id="WP_145059732.1">
    <property type="nucleotide sequence ID" value="NZ_CP036263.1"/>
</dbReference>
<dbReference type="InterPro" id="IPR015424">
    <property type="entry name" value="PyrdxlP-dep_Trfase"/>
</dbReference>
<evidence type="ECO:0000256" key="8">
    <source>
        <dbReference type="SAM" id="MobiDB-lite"/>
    </source>
</evidence>
<dbReference type="PANTHER" id="PTHR43586">
    <property type="entry name" value="CYSTEINE DESULFURASE"/>
    <property type="match status" value="1"/>
</dbReference>
<dbReference type="EMBL" id="CP036263">
    <property type="protein sequence ID" value="QDS98552.1"/>
    <property type="molecule type" value="Genomic_DNA"/>
</dbReference>
<comment type="similarity">
    <text evidence="2">Belongs to the class-V pyridoxal-phosphate-dependent aminotransferase family. Csd subfamily.</text>
</comment>
<dbReference type="InterPro" id="IPR010970">
    <property type="entry name" value="Cys_dSase_SufS"/>
</dbReference>
<dbReference type="PIRSF" id="PIRSF005572">
    <property type="entry name" value="NifS"/>
    <property type="match status" value="1"/>
</dbReference>
<organism evidence="10 11">
    <name type="scientific">Adhaeretor mobilis</name>
    <dbReference type="NCBI Taxonomy" id="1930276"/>
    <lineage>
        <taxon>Bacteria</taxon>
        <taxon>Pseudomonadati</taxon>
        <taxon>Planctomycetota</taxon>
        <taxon>Planctomycetia</taxon>
        <taxon>Pirellulales</taxon>
        <taxon>Lacipirellulaceae</taxon>
        <taxon>Adhaeretor</taxon>
    </lineage>
</organism>
<accession>A0A517MUL1</accession>
<dbReference type="InterPro" id="IPR015421">
    <property type="entry name" value="PyrdxlP-dep_Trfase_major"/>
</dbReference>
<feature type="compositionally biased region" description="Polar residues" evidence="8">
    <location>
        <begin position="224"/>
        <end position="243"/>
    </location>
</feature>
<keyword evidence="11" id="KW-1185">Reference proteome</keyword>
<dbReference type="NCBIfam" id="TIGR01977">
    <property type="entry name" value="am_tr_V_EF2568"/>
    <property type="match status" value="1"/>
</dbReference>
<evidence type="ECO:0000256" key="2">
    <source>
        <dbReference type="ARBA" id="ARBA00010447"/>
    </source>
</evidence>
<dbReference type="Gene3D" id="3.90.1150.10">
    <property type="entry name" value="Aspartate Aminotransferase, domain 1"/>
    <property type="match status" value="1"/>
</dbReference>
<dbReference type="InterPro" id="IPR016454">
    <property type="entry name" value="Cysteine_dSase"/>
</dbReference>
<reference evidence="10 11" key="1">
    <citation type="submission" date="2019-02" db="EMBL/GenBank/DDBJ databases">
        <title>Deep-cultivation of Planctomycetes and their phenomic and genomic characterization uncovers novel biology.</title>
        <authorList>
            <person name="Wiegand S."/>
            <person name="Jogler M."/>
            <person name="Boedeker C."/>
            <person name="Pinto D."/>
            <person name="Vollmers J."/>
            <person name="Rivas-Marin E."/>
            <person name="Kohn T."/>
            <person name="Peeters S.H."/>
            <person name="Heuer A."/>
            <person name="Rast P."/>
            <person name="Oberbeckmann S."/>
            <person name="Bunk B."/>
            <person name="Jeske O."/>
            <person name="Meyerdierks A."/>
            <person name="Storesund J.E."/>
            <person name="Kallscheuer N."/>
            <person name="Luecker S."/>
            <person name="Lage O.M."/>
            <person name="Pohl T."/>
            <person name="Merkel B.J."/>
            <person name="Hornburger P."/>
            <person name="Mueller R.-W."/>
            <person name="Bruemmer F."/>
            <person name="Labrenz M."/>
            <person name="Spormann A.M."/>
            <person name="Op den Camp H."/>
            <person name="Overmann J."/>
            <person name="Amann R."/>
            <person name="Jetten M.S.M."/>
            <person name="Mascher T."/>
            <person name="Medema M.H."/>
            <person name="Devos D.P."/>
            <person name="Kaster A.-K."/>
            <person name="Ovreas L."/>
            <person name="Rohde M."/>
            <person name="Galperin M.Y."/>
            <person name="Jogler C."/>
        </authorList>
    </citation>
    <scope>NUCLEOTIDE SEQUENCE [LARGE SCALE GENOMIC DNA]</scope>
    <source>
        <strain evidence="10 11">HG15A2</strain>
    </source>
</reference>
<dbReference type="Pfam" id="PF00266">
    <property type="entry name" value="Aminotran_5"/>
    <property type="match status" value="1"/>
</dbReference>
<evidence type="ECO:0000256" key="7">
    <source>
        <dbReference type="RuleBase" id="RU004504"/>
    </source>
</evidence>
<dbReference type="KEGG" id="amob:HG15A2_18330"/>
<dbReference type="CDD" id="cd06453">
    <property type="entry name" value="SufS_like"/>
    <property type="match status" value="1"/>
</dbReference>
<dbReference type="EC" id="2.8.1.7" evidence="3"/>
<dbReference type="GO" id="GO:0030170">
    <property type="term" value="F:pyridoxal phosphate binding"/>
    <property type="evidence" value="ECO:0007669"/>
    <property type="project" value="InterPro"/>
</dbReference>
<evidence type="ECO:0000313" key="10">
    <source>
        <dbReference type="EMBL" id="QDS98552.1"/>
    </source>
</evidence>
<dbReference type="Proteomes" id="UP000319852">
    <property type="component" value="Chromosome"/>
</dbReference>
<proteinExistence type="inferred from homology"/>
<gene>
    <name evidence="10" type="primary">csd_1</name>
    <name evidence="10" type="ORF">HG15A2_18330</name>
</gene>
<feature type="domain" description="Aminotransferase class V" evidence="9">
    <location>
        <begin position="6"/>
        <end position="375"/>
    </location>
</feature>
<protein>
    <recommendedName>
        <fullName evidence="3">cysteine desulfurase</fullName>
        <ecNumber evidence="3">2.8.1.7</ecNumber>
    </recommendedName>
</protein>
<dbReference type="InterPro" id="IPR000192">
    <property type="entry name" value="Aminotrans_V_dom"/>
</dbReference>
<evidence type="ECO:0000256" key="4">
    <source>
        <dbReference type="ARBA" id="ARBA00022679"/>
    </source>
</evidence>
<dbReference type="OrthoDB" id="9804366at2"/>
<evidence type="ECO:0000259" key="9">
    <source>
        <dbReference type="Pfam" id="PF00266"/>
    </source>
</evidence>
<dbReference type="PANTHER" id="PTHR43586:SF4">
    <property type="entry name" value="ISOPENICILLIN N EPIMERASE"/>
    <property type="match status" value="1"/>
</dbReference>
<evidence type="ECO:0000256" key="5">
    <source>
        <dbReference type="ARBA" id="ARBA00022898"/>
    </source>
</evidence>
<feature type="region of interest" description="Disordered" evidence="8">
    <location>
        <begin position="224"/>
        <end position="245"/>
    </location>
</feature>
<evidence type="ECO:0000256" key="3">
    <source>
        <dbReference type="ARBA" id="ARBA00012239"/>
    </source>
</evidence>
<name>A0A517MUL1_9BACT</name>
<dbReference type="SUPFAM" id="SSF53383">
    <property type="entry name" value="PLP-dependent transferases"/>
    <property type="match status" value="1"/>
</dbReference>
<dbReference type="Gene3D" id="3.40.640.10">
    <property type="entry name" value="Type I PLP-dependent aspartate aminotransferase-like (Major domain)"/>
    <property type="match status" value="1"/>
</dbReference>
<dbReference type="InterPro" id="IPR010969">
    <property type="entry name" value="Cys_dSase-rel_unknwn_funct"/>
</dbReference>
<evidence type="ECO:0000256" key="1">
    <source>
        <dbReference type="ARBA" id="ARBA00001933"/>
    </source>
</evidence>
<dbReference type="InterPro" id="IPR015422">
    <property type="entry name" value="PyrdxlP-dep_Trfase_small"/>
</dbReference>
<sequence>MSNRLYFDNAATSWPKPDCVYATIDRYQREVGAAAGRGGYTAAVEAQRIVSAARRGCAKLLGARDPDRIVFTANGTDALNLAMHGILRKRDHVVTTVAEHNSVLRPLASAEEQLGVSVEFVNCDEQGYLDLKQLESTIDDSTDLVVVTHASNVTGALQPLKAIAAIVKNSRALLLVDAAQTAGHVSIDVEALGIDLLATSGHKGLLGPLGTGILYVREGIETRLNPTRQGGTGVDSQSKQQPDQMPERYEAGNLNVPAIAGLGAATEFLISEGTERIAAHEQELTKQLLTGLEAIPGVRVYGPPAGMSRVGVVSFTAEAYDPQELAAAVDAAASLQCRAGLHCAPRMHQAIGTHETGGTVRLSIGWATTPQQVEAALAVIAAVVGT</sequence>
<keyword evidence="4 10" id="KW-0808">Transferase</keyword>
<dbReference type="GO" id="GO:0031071">
    <property type="term" value="F:cysteine desulfurase activity"/>
    <property type="evidence" value="ECO:0007669"/>
    <property type="project" value="UniProtKB-EC"/>
</dbReference>
<comment type="catalytic activity">
    <reaction evidence="6">
        <text>(sulfur carrier)-H + L-cysteine = (sulfur carrier)-SH + L-alanine</text>
        <dbReference type="Rhea" id="RHEA:43892"/>
        <dbReference type="Rhea" id="RHEA-COMP:14737"/>
        <dbReference type="Rhea" id="RHEA-COMP:14739"/>
        <dbReference type="ChEBI" id="CHEBI:29917"/>
        <dbReference type="ChEBI" id="CHEBI:35235"/>
        <dbReference type="ChEBI" id="CHEBI:57972"/>
        <dbReference type="ChEBI" id="CHEBI:64428"/>
        <dbReference type="EC" id="2.8.1.7"/>
    </reaction>
</comment>
<comment type="cofactor">
    <cofactor evidence="1 7">
        <name>pyridoxal 5'-phosphate</name>
        <dbReference type="ChEBI" id="CHEBI:597326"/>
    </cofactor>
</comment>
<evidence type="ECO:0000313" key="11">
    <source>
        <dbReference type="Proteomes" id="UP000319852"/>
    </source>
</evidence>
<evidence type="ECO:0000256" key="6">
    <source>
        <dbReference type="ARBA" id="ARBA00050776"/>
    </source>
</evidence>
<dbReference type="AlphaFoldDB" id="A0A517MUL1"/>
<dbReference type="PROSITE" id="PS00595">
    <property type="entry name" value="AA_TRANSFER_CLASS_5"/>
    <property type="match status" value="1"/>
</dbReference>
<keyword evidence="5" id="KW-0663">Pyridoxal phosphate</keyword>
<dbReference type="GO" id="GO:0006534">
    <property type="term" value="P:cysteine metabolic process"/>
    <property type="evidence" value="ECO:0007669"/>
    <property type="project" value="InterPro"/>
</dbReference>
<dbReference type="InterPro" id="IPR020578">
    <property type="entry name" value="Aminotrans_V_PyrdxlP_BS"/>
</dbReference>